<dbReference type="Gene3D" id="3.30.70.270">
    <property type="match status" value="1"/>
</dbReference>
<dbReference type="AlphaFoldDB" id="A0AAD9JT51"/>
<comment type="caution">
    <text evidence="2">The sequence shown here is derived from an EMBL/GenBank/DDBJ whole genome shotgun (WGS) entry which is preliminary data.</text>
</comment>
<dbReference type="Pfam" id="PF00078">
    <property type="entry name" value="RVT_1"/>
    <property type="match status" value="1"/>
</dbReference>
<dbReference type="CDD" id="cd09275">
    <property type="entry name" value="RNase_HI_RT_DIRS1"/>
    <property type="match status" value="1"/>
</dbReference>
<sequence>MCNIIAYIDDFLIVCQSSEQALETLNTLISLLRRLGFSINYNKVEGPSTRLTFLGVILDSVQMTMELPQDKVNDLKTSLINALNKPKWTKRYIQHITGKLTIYGGPFFLRRLLDSMSLLKKPWHRTRLTAAMKADITWWLEYIDIFNGTVQLVDNRPTTPLFIDACPVAAGAHYEGRCIYTPWDSEWPEAKGHHNNYKEVMALEPAIAHFAPLFRNKIVYVHTDNQAAMYIINKGTCKDKLTMQSLRRVFWYSAIFNFRIQAIYLPGEANVLADAVSRSHDPSMMSLITNHLMFFYFICRNQKKFGRTLGSTIGLLQDAMLRQPN</sequence>
<proteinExistence type="predicted"/>
<gene>
    <name evidence="2" type="ORF">LSH36_175g05066</name>
</gene>
<dbReference type="PANTHER" id="PTHR33050">
    <property type="entry name" value="REVERSE TRANSCRIPTASE DOMAIN-CONTAINING PROTEIN"/>
    <property type="match status" value="1"/>
</dbReference>
<reference evidence="2" key="1">
    <citation type="journal article" date="2023" name="Mol. Biol. Evol.">
        <title>Third-Generation Sequencing Reveals the Adaptive Role of the Epigenome in Three Deep-Sea Polychaetes.</title>
        <authorList>
            <person name="Perez M."/>
            <person name="Aroh O."/>
            <person name="Sun Y."/>
            <person name="Lan Y."/>
            <person name="Juniper S.K."/>
            <person name="Young C.R."/>
            <person name="Angers B."/>
            <person name="Qian P.Y."/>
        </authorList>
    </citation>
    <scope>NUCLEOTIDE SEQUENCE</scope>
    <source>
        <strain evidence="2">P08H-3</strain>
    </source>
</reference>
<accession>A0AAD9JT51</accession>
<dbReference type="InterPro" id="IPR043128">
    <property type="entry name" value="Rev_trsase/Diguanyl_cyclase"/>
</dbReference>
<dbReference type="SUPFAM" id="SSF56672">
    <property type="entry name" value="DNA/RNA polymerases"/>
    <property type="match status" value="1"/>
</dbReference>
<organism evidence="2 3">
    <name type="scientific">Paralvinella palmiformis</name>
    <dbReference type="NCBI Taxonomy" id="53620"/>
    <lineage>
        <taxon>Eukaryota</taxon>
        <taxon>Metazoa</taxon>
        <taxon>Spiralia</taxon>
        <taxon>Lophotrochozoa</taxon>
        <taxon>Annelida</taxon>
        <taxon>Polychaeta</taxon>
        <taxon>Sedentaria</taxon>
        <taxon>Canalipalpata</taxon>
        <taxon>Terebellida</taxon>
        <taxon>Terebelliformia</taxon>
        <taxon>Alvinellidae</taxon>
        <taxon>Paralvinella</taxon>
    </lineage>
</organism>
<name>A0AAD9JT51_9ANNE</name>
<keyword evidence="3" id="KW-1185">Reference proteome</keyword>
<dbReference type="Proteomes" id="UP001208570">
    <property type="component" value="Unassembled WGS sequence"/>
</dbReference>
<dbReference type="EMBL" id="JAODUP010000175">
    <property type="protein sequence ID" value="KAK2158180.1"/>
    <property type="molecule type" value="Genomic_DNA"/>
</dbReference>
<protein>
    <recommendedName>
        <fullName evidence="1">Reverse transcriptase domain-containing protein</fullName>
    </recommendedName>
</protein>
<feature type="domain" description="Reverse transcriptase" evidence="1">
    <location>
        <begin position="1"/>
        <end position="58"/>
    </location>
</feature>
<dbReference type="InterPro" id="IPR052055">
    <property type="entry name" value="Hepadnavirus_pol/RT"/>
</dbReference>
<evidence type="ECO:0000259" key="1">
    <source>
        <dbReference type="PROSITE" id="PS50878"/>
    </source>
</evidence>
<dbReference type="InterPro" id="IPR043502">
    <property type="entry name" value="DNA/RNA_pol_sf"/>
</dbReference>
<evidence type="ECO:0000313" key="3">
    <source>
        <dbReference type="Proteomes" id="UP001208570"/>
    </source>
</evidence>
<dbReference type="PROSITE" id="PS50878">
    <property type="entry name" value="RT_POL"/>
    <property type="match status" value="1"/>
</dbReference>
<evidence type="ECO:0000313" key="2">
    <source>
        <dbReference type="EMBL" id="KAK2158180.1"/>
    </source>
</evidence>
<dbReference type="InterPro" id="IPR000477">
    <property type="entry name" value="RT_dom"/>
</dbReference>
<dbReference type="PANTHER" id="PTHR33050:SF8">
    <property type="entry name" value="REVERSE TRANSCRIPTASE DOMAIN-CONTAINING PROTEIN"/>
    <property type="match status" value="1"/>
</dbReference>